<organism evidence="1 2">
    <name type="scientific">Nesterenkonia alkaliphila</name>
    <dbReference type="NCBI Taxonomy" id="1463631"/>
    <lineage>
        <taxon>Bacteria</taxon>
        <taxon>Bacillati</taxon>
        <taxon>Actinomycetota</taxon>
        <taxon>Actinomycetes</taxon>
        <taxon>Micrococcales</taxon>
        <taxon>Micrococcaceae</taxon>
        <taxon>Nesterenkonia</taxon>
    </lineage>
</organism>
<evidence type="ECO:0000313" key="2">
    <source>
        <dbReference type="Proteomes" id="UP000460157"/>
    </source>
</evidence>
<dbReference type="SUPFAM" id="SSF52833">
    <property type="entry name" value="Thioredoxin-like"/>
    <property type="match status" value="1"/>
</dbReference>
<dbReference type="Proteomes" id="UP000460157">
    <property type="component" value="Unassembled WGS sequence"/>
</dbReference>
<keyword evidence="2" id="KW-1185">Reference proteome</keyword>
<dbReference type="Gene3D" id="3.40.30.10">
    <property type="entry name" value="Glutaredoxin"/>
    <property type="match status" value="1"/>
</dbReference>
<name>A0A7K1UF51_9MICC</name>
<sequence length="89" mass="9729">MSDHVHVEVLTKPGCHLCAEALATTEAACAEFGLSYTETNIENDAALLTQFAEEIPVLRINGTVRDFWKFDPARLRRLLAEATGPSAGR</sequence>
<dbReference type="InterPro" id="IPR036249">
    <property type="entry name" value="Thioredoxin-like_sf"/>
</dbReference>
<proteinExistence type="predicted"/>
<comment type="caution">
    <text evidence="1">The sequence shown here is derived from an EMBL/GenBank/DDBJ whole genome shotgun (WGS) entry which is preliminary data.</text>
</comment>
<dbReference type="EMBL" id="WRPM01000007">
    <property type="protein sequence ID" value="MVT24996.1"/>
    <property type="molecule type" value="Genomic_DNA"/>
</dbReference>
<dbReference type="Pfam" id="PF05768">
    <property type="entry name" value="Glrx-like"/>
    <property type="match status" value="1"/>
</dbReference>
<evidence type="ECO:0000313" key="1">
    <source>
        <dbReference type="EMBL" id="MVT24996.1"/>
    </source>
</evidence>
<dbReference type="RefSeq" id="WP_157320595.1">
    <property type="nucleotide sequence ID" value="NZ_BMFX01000009.1"/>
</dbReference>
<dbReference type="AlphaFoldDB" id="A0A7K1UF51"/>
<protein>
    <submittedName>
        <fullName evidence="1">Glutaredoxin family protein</fullName>
    </submittedName>
</protein>
<dbReference type="OrthoDB" id="8779161at2"/>
<gene>
    <name evidence="1" type="ORF">GNZ21_01220</name>
</gene>
<reference evidence="1 2" key="1">
    <citation type="submission" date="2019-12" db="EMBL/GenBank/DDBJ databases">
        <title>Nesterenkonia muleiensis sp. nov., a novel actinobacterium isolated from sap of Populus euphratica.</title>
        <authorList>
            <person name="Wang R."/>
        </authorList>
    </citation>
    <scope>NUCLEOTIDE SEQUENCE [LARGE SCALE GENOMIC DNA]</scope>
    <source>
        <strain evidence="1 2">F10</strain>
    </source>
</reference>
<accession>A0A7K1UF51</accession>
<dbReference type="InterPro" id="IPR008554">
    <property type="entry name" value="Glutaredoxin-like"/>
</dbReference>